<dbReference type="PANTHER" id="PTHR43712:SF2">
    <property type="entry name" value="O-METHYLTRANSFERASE CICE"/>
    <property type="match status" value="1"/>
</dbReference>
<dbReference type="EMBL" id="LXQC01000090">
    <property type="protein sequence ID" value="TFE71156.1"/>
    <property type="molecule type" value="Genomic_DNA"/>
</dbReference>
<accession>A0A4Y8PG88</accession>
<keyword evidence="3" id="KW-0949">S-adenosyl-L-methionine</keyword>
<dbReference type="SUPFAM" id="SSF53335">
    <property type="entry name" value="S-adenosyl-L-methionine-dependent methyltransferases"/>
    <property type="match status" value="1"/>
</dbReference>
<dbReference type="PIRSF" id="PIRSF005739">
    <property type="entry name" value="O-mtase"/>
    <property type="match status" value="1"/>
</dbReference>
<dbReference type="InterPro" id="IPR036388">
    <property type="entry name" value="WH-like_DNA-bd_sf"/>
</dbReference>
<evidence type="ECO:0000256" key="1">
    <source>
        <dbReference type="ARBA" id="ARBA00022603"/>
    </source>
</evidence>
<dbReference type="PROSITE" id="PS51683">
    <property type="entry name" value="SAM_OMT_II"/>
    <property type="match status" value="1"/>
</dbReference>
<gene>
    <name evidence="6" type="ORF">A7Q10_05340</name>
</gene>
<dbReference type="Proteomes" id="UP000297713">
    <property type="component" value="Unassembled WGS sequence"/>
</dbReference>
<dbReference type="OrthoDB" id="465705at2"/>
<dbReference type="Gene3D" id="1.10.10.10">
    <property type="entry name" value="Winged helix-like DNA-binding domain superfamily/Winged helix DNA-binding domain"/>
    <property type="match status" value="1"/>
</dbReference>
<dbReference type="InterPro" id="IPR012967">
    <property type="entry name" value="COMT_dimerisation"/>
</dbReference>
<dbReference type="InterPro" id="IPR036390">
    <property type="entry name" value="WH_DNA-bd_sf"/>
</dbReference>
<dbReference type="Pfam" id="PF13649">
    <property type="entry name" value="Methyltransf_25"/>
    <property type="match status" value="1"/>
</dbReference>
<dbReference type="GO" id="GO:0032259">
    <property type="term" value="P:methylation"/>
    <property type="evidence" value="ECO:0007669"/>
    <property type="project" value="UniProtKB-KW"/>
</dbReference>
<dbReference type="GO" id="GO:0008168">
    <property type="term" value="F:methyltransferase activity"/>
    <property type="evidence" value="ECO:0007669"/>
    <property type="project" value="UniProtKB-KW"/>
</dbReference>
<evidence type="ECO:0000259" key="4">
    <source>
        <dbReference type="Pfam" id="PF08100"/>
    </source>
</evidence>
<feature type="domain" description="Methyltransferase" evidence="5">
    <location>
        <begin position="171"/>
        <end position="263"/>
    </location>
</feature>
<protein>
    <submittedName>
        <fullName evidence="6">SAM-dependent methyltransferase</fullName>
    </submittedName>
</protein>
<comment type="caution">
    <text evidence="6">The sequence shown here is derived from an EMBL/GenBank/DDBJ whole genome shotgun (WGS) entry which is preliminary data.</text>
</comment>
<dbReference type="PANTHER" id="PTHR43712">
    <property type="entry name" value="PUTATIVE (AFU_ORTHOLOGUE AFUA_4G14580)-RELATED"/>
    <property type="match status" value="1"/>
</dbReference>
<keyword evidence="2 6" id="KW-0808">Transferase</keyword>
<evidence type="ECO:0000313" key="6">
    <source>
        <dbReference type="EMBL" id="TFE71156.1"/>
    </source>
</evidence>
<name>A0A4Y8PG88_9BACT</name>
<evidence type="ECO:0000313" key="7">
    <source>
        <dbReference type="Proteomes" id="UP000297713"/>
    </source>
</evidence>
<feature type="domain" description="O-methyltransferase dimerisation" evidence="4">
    <location>
        <begin position="27"/>
        <end position="89"/>
    </location>
</feature>
<evidence type="ECO:0000259" key="5">
    <source>
        <dbReference type="Pfam" id="PF13649"/>
    </source>
</evidence>
<sequence>MNFEQLFTQGNKLICSLQGLNVAYLGISMGIFEALHRSGGSLSLESLQEKTGVDPEYLKRFCLAAYAFGFIERKDSLYFLSSLGSLFVEEQTKSKTLPLVFQSVFYPLITTQISKFSKAGGHIHAFPPFEDPEVFPYMWTMMEYKFSSLFQQEILPRLSFIEEIERQGGIVVDVGCGNGWLLRRLLSQFEKLRGIGIDSNQEGIAQAQAASSSFKERVQFVAADFFEYPLPQEVSLFTFSRVLHHLWSERSKLVQKLKSYLKPHLRVLVWEPIWPADIEQLREENMKSVAFQNLHENVEGNFLLEEKEIKTFLEECGLTVQQFMLENGIDSIFVGSKD</sequence>
<dbReference type="AlphaFoldDB" id="A0A4Y8PG88"/>
<organism evidence="6 7">
    <name type="scientific">Methylacidiphilum caldifontis</name>
    <dbReference type="NCBI Taxonomy" id="2795386"/>
    <lineage>
        <taxon>Bacteria</taxon>
        <taxon>Pseudomonadati</taxon>
        <taxon>Verrucomicrobiota</taxon>
        <taxon>Methylacidiphilae</taxon>
        <taxon>Methylacidiphilales</taxon>
        <taxon>Methylacidiphilaceae</taxon>
        <taxon>Methylacidiphilum (ex Ratnadevi et al. 2023)</taxon>
    </lineage>
</organism>
<dbReference type="InterPro" id="IPR041698">
    <property type="entry name" value="Methyltransf_25"/>
</dbReference>
<reference evidence="6 7" key="1">
    <citation type="submission" date="2016-05" db="EMBL/GenBank/DDBJ databases">
        <title>Diversity and Homogeneity among Thermoacidophilic Verrucomicrobia Methanotrophs Linked with Geographical Origin.</title>
        <authorList>
            <person name="Erikstad H.-A."/>
            <person name="Smestad N.B."/>
            <person name="Ceballos R.M."/>
            <person name="Birkeland N.-K."/>
        </authorList>
    </citation>
    <scope>NUCLEOTIDE SEQUENCE [LARGE SCALE GENOMIC DNA]</scope>
    <source>
        <strain evidence="6 7">Phi</strain>
    </source>
</reference>
<evidence type="ECO:0000256" key="3">
    <source>
        <dbReference type="ARBA" id="ARBA00022691"/>
    </source>
</evidence>
<keyword evidence="1 6" id="KW-0489">Methyltransferase</keyword>
<keyword evidence="7" id="KW-1185">Reference proteome</keyword>
<dbReference type="InterPro" id="IPR016461">
    <property type="entry name" value="COMT-like"/>
</dbReference>
<dbReference type="Gene3D" id="3.40.50.150">
    <property type="entry name" value="Vaccinia Virus protein VP39"/>
    <property type="match status" value="1"/>
</dbReference>
<dbReference type="RefSeq" id="WP_134439395.1">
    <property type="nucleotide sequence ID" value="NZ_LXQC01000090.1"/>
</dbReference>
<dbReference type="InterPro" id="IPR029063">
    <property type="entry name" value="SAM-dependent_MTases_sf"/>
</dbReference>
<dbReference type="SUPFAM" id="SSF46785">
    <property type="entry name" value="Winged helix' DNA-binding domain"/>
    <property type="match status" value="1"/>
</dbReference>
<dbReference type="Pfam" id="PF08100">
    <property type="entry name" value="Dimerisation"/>
    <property type="match status" value="1"/>
</dbReference>
<proteinExistence type="predicted"/>
<evidence type="ECO:0000256" key="2">
    <source>
        <dbReference type="ARBA" id="ARBA00022679"/>
    </source>
</evidence>
<dbReference type="CDD" id="cd02440">
    <property type="entry name" value="AdoMet_MTases"/>
    <property type="match status" value="1"/>
</dbReference>